<protein>
    <submittedName>
        <fullName evidence="2">CHAT domain-containing protein</fullName>
    </submittedName>
</protein>
<reference evidence="2" key="1">
    <citation type="submission" date="2023-03" db="EMBL/GenBank/DDBJ databases">
        <title>Massive genome expansion in bonnet fungi (Mycena s.s.) driven by repeated elements and novel gene families across ecological guilds.</title>
        <authorList>
            <consortium name="Lawrence Berkeley National Laboratory"/>
            <person name="Harder C.B."/>
            <person name="Miyauchi S."/>
            <person name="Viragh M."/>
            <person name="Kuo A."/>
            <person name="Thoen E."/>
            <person name="Andreopoulos B."/>
            <person name="Lu D."/>
            <person name="Skrede I."/>
            <person name="Drula E."/>
            <person name="Henrissat B."/>
            <person name="Morin E."/>
            <person name="Kohler A."/>
            <person name="Barry K."/>
            <person name="LaButti K."/>
            <person name="Morin E."/>
            <person name="Salamov A."/>
            <person name="Lipzen A."/>
            <person name="Mereny Z."/>
            <person name="Hegedus B."/>
            <person name="Baldrian P."/>
            <person name="Stursova M."/>
            <person name="Weitz H."/>
            <person name="Taylor A."/>
            <person name="Grigoriev I.V."/>
            <person name="Nagy L.G."/>
            <person name="Martin F."/>
            <person name="Kauserud H."/>
        </authorList>
    </citation>
    <scope>NUCLEOTIDE SEQUENCE</scope>
    <source>
        <strain evidence="2">CBHHK188m</strain>
    </source>
</reference>
<dbReference type="EMBL" id="JARJLG010000024">
    <property type="protein sequence ID" value="KAJ7770283.1"/>
    <property type="molecule type" value="Genomic_DNA"/>
</dbReference>
<evidence type="ECO:0000313" key="2">
    <source>
        <dbReference type="EMBL" id="KAJ7770283.1"/>
    </source>
</evidence>
<dbReference type="InterPro" id="IPR011990">
    <property type="entry name" value="TPR-like_helical_dom_sf"/>
</dbReference>
<dbReference type="Gene3D" id="1.25.40.10">
    <property type="entry name" value="Tetratricopeptide repeat domain"/>
    <property type="match status" value="2"/>
</dbReference>
<dbReference type="Pfam" id="PF12770">
    <property type="entry name" value="CHAT"/>
    <property type="match status" value="1"/>
</dbReference>
<comment type="caution">
    <text evidence="2">The sequence shown here is derived from an EMBL/GenBank/DDBJ whole genome shotgun (WGS) entry which is preliminary data.</text>
</comment>
<dbReference type="SUPFAM" id="SSF48452">
    <property type="entry name" value="TPR-like"/>
    <property type="match status" value="1"/>
</dbReference>
<dbReference type="InterPro" id="IPR024983">
    <property type="entry name" value="CHAT_dom"/>
</dbReference>
<keyword evidence="3" id="KW-1185">Reference proteome</keyword>
<dbReference type="PANTHER" id="PTHR19959">
    <property type="entry name" value="KINESIN LIGHT CHAIN"/>
    <property type="match status" value="1"/>
</dbReference>
<evidence type="ECO:0000259" key="1">
    <source>
        <dbReference type="Pfam" id="PF12770"/>
    </source>
</evidence>
<proteinExistence type="predicted"/>
<evidence type="ECO:0000313" key="3">
    <source>
        <dbReference type="Proteomes" id="UP001215280"/>
    </source>
</evidence>
<feature type="domain" description="CHAT" evidence="1">
    <location>
        <begin position="871"/>
        <end position="1156"/>
    </location>
</feature>
<name>A0AAD7JRZ5_9AGAR</name>
<dbReference type="Proteomes" id="UP001215280">
    <property type="component" value="Unassembled WGS sequence"/>
</dbReference>
<sequence>MFSQLIVEQNIFLQTVPADSDASQNSWKLEFACKVPQHARAFVIAIMRLTKSRGTRILGYIEIGRNEALICGEGKTALHLELMKVNLDGPALELEAVLSAVELSTPNMNDICGFNYNIPENQVSSLGTQTTQHLLQMFHHTTEGIQVDFLELWVMHEAILLQETADPDRGRLLIVLGHTCLKQWHKTHIVDHLSQAVCAFEDAVRDDPTASYLGHLGHALSTRYEEVGDVDDLNKCVSMREASASLTPDGDHDKPLRLEMFSSALALRFRRFGSLEDLNKSVSMLETGLGLTLVYDPNKPSRLMNLGNSLALRFERLGDVGDLNRAVSLQGEALDLAADDNLDKPMMLSNLGNSLAHRYEQLNDLEDLNKSVLMQEAAVGLTADGHPDKPIRLINLGHTLCTRFKTLGDLDDLNKSVAMTKDAVNLTPDGHQDKALRLNSLGNSLLSRFQRMGDLSDLNSAILMEETAVQLTPYGHPEKAPRLSSLGNSLLTRFRQLGDFNDLERSVTITEDAITLTADKDASMPFMFTNLGNSLLTRFDTHGDLNDLNKSVSMQETAVRLTPEGHTDRPSWLNNLGNSLYRRYQQLNNLNDLYQAIDKFSEAAGSGTGPADIRFLNTSMWAYCAQLGDHPSTLHAYNKTLEILPELAWLGLSITDRHHHLIKASSIVRNAATTAIAAGELEKAVEWLEQGRSIIWGQFLNLRTPVDVLKQKYPRFADELVFLSKQLEVAGTRQETASQVIKPGIQKSQQDITQEAHENAHKRTQLLKEIRGKEGFERFLLPKTLSELSQAAQGGPVAVLNVSGFHCDALILLPGLANEVIHVPLTGFTPEHVKNLSQSFERLVPSSGRSDRMYGHREGRLVPEEEFAYILSELWVWLVKPVLDALAITTPRREKLQRIWWCPTGPLTFLPIHAAGLYGKDDTFGSKVSDFVISSYTPTLTALIEGFRPQSQPEKKPQLLAVAQSSSTGQTYIPGTQEEIDYIQSHAYGKMSVLKLEEHNAKVESVWEGMRNSSWVHFACHGVQDFFDPTKSALLLAGREQLTLSSIINLSLPDAKFAFLSACQTATGDKKLQEESVHLAAGMLLAGYRGVIATMWTIMDNDAPQVASDVYEYLFKMSQPDPKQAAEALHLAIRRLREQSGGTKSFFHWVPYIHVGV</sequence>
<dbReference type="AlphaFoldDB" id="A0AAD7JRZ5"/>
<accession>A0AAD7JRZ5</accession>
<gene>
    <name evidence="2" type="ORF">DFH07DRAFT_272394</name>
</gene>
<dbReference type="PANTHER" id="PTHR19959:SF119">
    <property type="entry name" value="FUNGAL LIPASE-LIKE DOMAIN-CONTAINING PROTEIN"/>
    <property type="match status" value="1"/>
</dbReference>
<organism evidence="2 3">
    <name type="scientific">Mycena maculata</name>
    <dbReference type="NCBI Taxonomy" id="230809"/>
    <lineage>
        <taxon>Eukaryota</taxon>
        <taxon>Fungi</taxon>
        <taxon>Dikarya</taxon>
        <taxon>Basidiomycota</taxon>
        <taxon>Agaricomycotina</taxon>
        <taxon>Agaricomycetes</taxon>
        <taxon>Agaricomycetidae</taxon>
        <taxon>Agaricales</taxon>
        <taxon>Marasmiineae</taxon>
        <taxon>Mycenaceae</taxon>
        <taxon>Mycena</taxon>
    </lineage>
</organism>